<evidence type="ECO:0000313" key="1">
    <source>
        <dbReference type="EMBL" id="KAA8907505.1"/>
    </source>
</evidence>
<dbReference type="AlphaFoldDB" id="A0A642UY07"/>
<sequence>MSSEADAFAPLVQLDLGCRYHGVGDLIEGCLKLSPRHVDIIAAQLVVELVVQIPSLRDFTSETLDSYQIPLDGQLERNSDYLFEFSLRVPHYDEAGDLLPPGNASGISYFIRIVQIGKVPMTLKAHRVLVYPEYPEEELRESLGLEKCISNCSSAALKKGFTTSGKLSVSTNGAVVLSPFQASSVSLVIDFCSCKCLPPKITGISYKIKQYSSSLLCRQASCELASSCLTTSNCIRWIKSDQKHVALLSVPVALPAIRVPSFTYRGTTTSYAVSITISTTKGKIKHKTPILALTN</sequence>
<comment type="caution">
    <text evidence="1">The sequence shown here is derived from an EMBL/GenBank/DDBJ whole genome shotgun (WGS) entry which is preliminary data.</text>
</comment>
<proteinExistence type="predicted"/>
<gene>
    <name evidence="1" type="ORF">TRICI_004981</name>
</gene>
<protein>
    <recommendedName>
        <fullName evidence="3">Arrestin-like N-terminal domain-containing protein</fullName>
    </recommendedName>
</protein>
<keyword evidence="2" id="KW-1185">Reference proteome</keyword>
<evidence type="ECO:0008006" key="3">
    <source>
        <dbReference type="Google" id="ProtNLM"/>
    </source>
</evidence>
<dbReference type="VEuPathDB" id="FungiDB:TRICI_004981"/>
<dbReference type="Proteomes" id="UP000761534">
    <property type="component" value="Unassembled WGS sequence"/>
</dbReference>
<reference evidence="1" key="1">
    <citation type="journal article" date="2019" name="G3 (Bethesda)">
        <title>Genome Assemblies of Two Rare Opportunistic Yeast Pathogens: Diutina rugosa (syn. Candida rugosa) and Trichomonascus ciferrii (syn. Candida ciferrii).</title>
        <authorList>
            <person name="Mixao V."/>
            <person name="Saus E."/>
            <person name="Hansen A.P."/>
            <person name="Lass-Florl C."/>
            <person name="Gabaldon T."/>
        </authorList>
    </citation>
    <scope>NUCLEOTIDE SEQUENCE</scope>
    <source>
        <strain evidence="1">CBS 4856</strain>
    </source>
</reference>
<accession>A0A642UY07</accession>
<evidence type="ECO:0000313" key="2">
    <source>
        <dbReference type="Proteomes" id="UP000761534"/>
    </source>
</evidence>
<dbReference type="EMBL" id="SWFS01000378">
    <property type="protein sequence ID" value="KAA8907505.1"/>
    <property type="molecule type" value="Genomic_DNA"/>
</dbReference>
<organism evidence="1 2">
    <name type="scientific">Trichomonascus ciferrii</name>
    <dbReference type="NCBI Taxonomy" id="44093"/>
    <lineage>
        <taxon>Eukaryota</taxon>
        <taxon>Fungi</taxon>
        <taxon>Dikarya</taxon>
        <taxon>Ascomycota</taxon>
        <taxon>Saccharomycotina</taxon>
        <taxon>Dipodascomycetes</taxon>
        <taxon>Dipodascales</taxon>
        <taxon>Trichomonascaceae</taxon>
        <taxon>Trichomonascus</taxon>
        <taxon>Trichomonascus ciferrii complex</taxon>
    </lineage>
</organism>
<name>A0A642UY07_9ASCO</name>